<dbReference type="PANTHER" id="PTHR31157:SF1">
    <property type="entry name" value="SCP DOMAIN-CONTAINING PROTEIN"/>
    <property type="match status" value="1"/>
</dbReference>
<dbReference type="InterPro" id="IPR009459">
    <property type="entry name" value="MucBP_dom"/>
</dbReference>
<dbReference type="PANTHER" id="PTHR31157">
    <property type="entry name" value="SCP DOMAIN-CONTAINING PROTEIN"/>
    <property type="match status" value="1"/>
</dbReference>
<accession>A0A4Z0JNL4</accession>
<evidence type="ECO:0000259" key="2">
    <source>
        <dbReference type="Pfam" id="PF00188"/>
    </source>
</evidence>
<feature type="domain" description="MucBP" evidence="3">
    <location>
        <begin position="85"/>
        <end position="145"/>
    </location>
</feature>
<feature type="domain" description="SCP" evidence="2">
    <location>
        <begin position="164"/>
        <end position="288"/>
    </location>
</feature>
<dbReference type="AlphaFoldDB" id="A0A4Z0JNL4"/>
<dbReference type="InterPro" id="IPR014044">
    <property type="entry name" value="CAP_dom"/>
</dbReference>
<feature type="domain" description="MucBP" evidence="3">
    <location>
        <begin position="447"/>
        <end position="499"/>
    </location>
</feature>
<organism evidence="4 5">
    <name type="scientific">Companilactobacillus suantsaicola</name>
    <dbReference type="NCBI Taxonomy" id="2487723"/>
    <lineage>
        <taxon>Bacteria</taxon>
        <taxon>Bacillati</taxon>
        <taxon>Bacillota</taxon>
        <taxon>Bacilli</taxon>
        <taxon>Lactobacillales</taxon>
        <taxon>Lactobacillaceae</taxon>
        <taxon>Companilactobacillus</taxon>
    </lineage>
</organism>
<dbReference type="OrthoDB" id="982527at2"/>
<evidence type="ECO:0008006" key="6">
    <source>
        <dbReference type="Google" id="ProtNLM"/>
    </source>
</evidence>
<evidence type="ECO:0000259" key="3">
    <source>
        <dbReference type="Pfam" id="PF06458"/>
    </source>
</evidence>
<evidence type="ECO:0000256" key="1">
    <source>
        <dbReference type="ARBA" id="ARBA00022737"/>
    </source>
</evidence>
<dbReference type="Proteomes" id="UP000298021">
    <property type="component" value="Unassembled WGS sequence"/>
</dbReference>
<protein>
    <recommendedName>
        <fullName evidence="6">SCP domain-containing protein</fullName>
    </recommendedName>
</protein>
<name>A0A4Z0JNL4_9LACO</name>
<dbReference type="Pfam" id="PF00188">
    <property type="entry name" value="CAP"/>
    <property type="match status" value="1"/>
</dbReference>
<dbReference type="CDD" id="cd05379">
    <property type="entry name" value="CAP_bacterial"/>
    <property type="match status" value="1"/>
</dbReference>
<proteinExistence type="predicted"/>
<comment type="caution">
    <text evidence="4">The sequence shown here is derived from an EMBL/GenBank/DDBJ whole genome shotgun (WGS) entry which is preliminary data.</text>
</comment>
<dbReference type="EMBL" id="RKLY01000004">
    <property type="protein sequence ID" value="TGD24591.1"/>
    <property type="molecule type" value="Genomic_DNA"/>
</dbReference>
<evidence type="ECO:0000313" key="5">
    <source>
        <dbReference type="Proteomes" id="UP000298021"/>
    </source>
</evidence>
<dbReference type="InterPro" id="IPR035940">
    <property type="entry name" value="CAP_sf"/>
</dbReference>
<dbReference type="SUPFAM" id="SSF55797">
    <property type="entry name" value="PR-1-like"/>
    <property type="match status" value="1"/>
</dbReference>
<gene>
    <name evidence="4" type="ORF">EGT49_02245</name>
</gene>
<keyword evidence="5" id="KW-1185">Reference proteome</keyword>
<feature type="domain" description="MucBP" evidence="3">
    <location>
        <begin position="15"/>
        <end position="75"/>
    </location>
</feature>
<sequence>MFTYTKDAVAPKTATVTTKFVDENDKEIAKSTTSEANIGDSYPAKAIDVDGYTVKGDATQNVTVDGDKTVTFTYTKDAPVVEKANVTVNYVDSKGKKLKESKTLTDKEVGQDVTEPAIAIDGYTVDQQGKTLTVAKDNNVITFTYSKDVSASIDTTEVANKIISLVNEYRQQNGLNTLNTDVNLTAGAVARANTEADHVNSTGKMNAANHDEFIAQTQPDLNRYDSSDMAENLAINGGSTADELAKALVDQWKASPDHNATMLDKSMTDIGVGVKQLDSGSYVAIQDFGGKQNESACDSTKNNSAYIGDLGYTYQDLLNSAALQTDAPGRDTPVAELVKSDRTYISNRVFKKKSDANTWLSTKHNEGSIWDEGYGSGYFLAYDNNGKPIGYVPYVFSLSKPASELIAEGKTTWTTDYVIPQGQKTSIKINYLLSTNDRTGFISYEFLPSKTIEGLSGDKVKLTAPEISGYRLDERAFGDGKNNIEVTLDKDNDDYNFVYISNDVPIVNYD</sequence>
<reference evidence="4 5" key="1">
    <citation type="submission" date="2018-10" db="EMBL/GenBank/DDBJ databases">
        <title>Lactobacillus sp. R7 and Lactobacillus sp. R19 isolated from fermented mustard green product of Taiwan.</title>
        <authorList>
            <person name="Lin S.-T."/>
        </authorList>
    </citation>
    <scope>NUCLEOTIDE SEQUENCE [LARGE SCALE GENOMIC DNA]</scope>
    <source>
        <strain evidence="4 5">BCRC 81127</strain>
    </source>
</reference>
<dbReference type="Gene3D" id="3.40.33.10">
    <property type="entry name" value="CAP"/>
    <property type="match status" value="1"/>
</dbReference>
<evidence type="ECO:0000313" key="4">
    <source>
        <dbReference type="EMBL" id="TGD24591.1"/>
    </source>
</evidence>
<dbReference type="Gene3D" id="3.10.20.320">
    <property type="entry name" value="Putative peptidoglycan bound protein (lpxtg motif)"/>
    <property type="match status" value="3"/>
</dbReference>
<dbReference type="RefSeq" id="WP_135371337.1">
    <property type="nucleotide sequence ID" value="NZ_RKLY01000004.1"/>
</dbReference>
<dbReference type="Pfam" id="PF06458">
    <property type="entry name" value="MucBP"/>
    <property type="match status" value="3"/>
</dbReference>
<keyword evidence="1" id="KW-0677">Repeat</keyword>